<keyword evidence="1" id="KW-0812">Transmembrane</keyword>
<keyword evidence="3" id="KW-1185">Reference proteome</keyword>
<proteinExistence type="predicted"/>
<feature type="transmembrane region" description="Helical" evidence="1">
    <location>
        <begin position="313"/>
        <end position="332"/>
    </location>
</feature>
<organism evidence="2 3">
    <name type="scientific">Dictyobacter formicarum</name>
    <dbReference type="NCBI Taxonomy" id="2778368"/>
    <lineage>
        <taxon>Bacteria</taxon>
        <taxon>Bacillati</taxon>
        <taxon>Chloroflexota</taxon>
        <taxon>Ktedonobacteria</taxon>
        <taxon>Ktedonobacterales</taxon>
        <taxon>Dictyobacteraceae</taxon>
        <taxon>Dictyobacter</taxon>
    </lineage>
</organism>
<dbReference type="Proteomes" id="UP000635565">
    <property type="component" value="Unassembled WGS sequence"/>
</dbReference>
<reference evidence="2 3" key="1">
    <citation type="journal article" date="2021" name="Int. J. Syst. Evol. Microbiol.">
        <title>Reticulibacter mediterranei gen. nov., sp. nov., within the new family Reticulibacteraceae fam. nov., and Ktedonospora formicarum gen. nov., sp. nov., Ktedonobacter robiniae sp. nov., Dictyobacter formicarum sp. nov. and Dictyobacter arantiisoli sp. nov., belonging to the class Ktedonobacteria.</title>
        <authorList>
            <person name="Yabe S."/>
            <person name="Zheng Y."/>
            <person name="Wang C.M."/>
            <person name="Sakai Y."/>
            <person name="Abe K."/>
            <person name="Yokota A."/>
            <person name="Donadio S."/>
            <person name="Cavaletti L."/>
            <person name="Monciardini P."/>
        </authorList>
    </citation>
    <scope>NUCLEOTIDE SEQUENCE [LARGE SCALE GENOMIC DNA]</scope>
    <source>
        <strain evidence="2 3">SOSP1-9</strain>
    </source>
</reference>
<keyword evidence="1" id="KW-1133">Transmembrane helix</keyword>
<evidence type="ECO:0000313" key="2">
    <source>
        <dbReference type="EMBL" id="GHO85240.1"/>
    </source>
</evidence>
<evidence type="ECO:0000313" key="3">
    <source>
        <dbReference type="Proteomes" id="UP000635565"/>
    </source>
</evidence>
<accession>A0ABQ3VGT6</accession>
<evidence type="ECO:0008006" key="4">
    <source>
        <dbReference type="Google" id="ProtNLM"/>
    </source>
</evidence>
<gene>
    <name evidence="2" type="ORF">KSZ_32460</name>
</gene>
<evidence type="ECO:0000256" key="1">
    <source>
        <dbReference type="SAM" id="Phobius"/>
    </source>
</evidence>
<dbReference type="RefSeq" id="WP_201362901.1">
    <property type="nucleotide sequence ID" value="NZ_BNJJ01000008.1"/>
</dbReference>
<sequence length="342" mass="38600">MIFLILLAILFFILLILFTVWINHIVTLQQGVQLNENTPSLRLPQALRLPSDVPSSAKAPAISPTPQIHQKEDQYSGVFDAIQRVYQKSARTIAIELIQTIERKFRITYPVRTYINQPSELKVSISAEDGKLPALTKKEQEASNKGDMLKFLATEEEPLIQVELLFTKEEFSINITKQVKKLEKSKLIEFSFLVKPLKAEACILAVRISYLPRIPLYQELEQVERTQEQIERTVVDKTSQSQNGKTEEHVEQVTTNYTRVNAVELKTEQIQIKVKSLFGLNTAELTFCKTALSIILTLILLIIAYITKHVGGIDTIVLGVASIAYIFGIPAYDGIASSFKPK</sequence>
<dbReference type="EMBL" id="BNJJ01000008">
    <property type="protein sequence ID" value="GHO85240.1"/>
    <property type="molecule type" value="Genomic_DNA"/>
</dbReference>
<keyword evidence="1" id="KW-0472">Membrane</keyword>
<comment type="caution">
    <text evidence="2">The sequence shown here is derived from an EMBL/GenBank/DDBJ whole genome shotgun (WGS) entry which is preliminary data.</text>
</comment>
<name>A0ABQ3VGT6_9CHLR</name>
<protein>
    <recommendedName>
        <fullName evidence="4">Membrane transport protein MMPL domain-containing protein</fullName>
    </recommendedName>
</protein>
<feature type="transmembrane region" description="Helical" evidence="1">
    <location>
        <begin position="290"/>
        <end position="306"/>
    </location>
</feature>